<gene>
    <name evidence="2" type="ORF">KP79_PYT02784</name>
</gene>
<comment type="caution">
    <text evidence="2">The sequence shown here is derived from an EMBL/GenBank/DDBJ whole genome shotgun (WGS) entry which is preliminary data.</text>
</comment>
<accession>A0A210PK15</accession>
<dbReference type="Proteomes" id="UP000242188">
    <property type="component" value="Unassembled WGS sequence"/>
</dbReference>
<feature type="signal peptide" evidence="1">
    <location>
        <begin position="1"/>
        <end position="23"/>
    </location>
</feature>
<keyword evidence="1" id="KW-0732">Signal</keyword>
<evidence type="ECO:0000256" key="1">
    <source>
        <dbReference type="SAM" id="SignalP"/>
    </source>
</evidence>
<reference evidence="2 3" key="1">
    <citation type="journal article" date="2017" name="Nat. Ecol. Evol.">
        <title>Scallop genome provides insights into evolution of bilaterian karyotype and development.</title>
        <authorList>
            <person name="Wang S."/>
            <person name="Zhang J."/>
            <person name="Jiao W."/>
            <person name="Li J."/>
            <person name="Xun X."/>
            <person name="Sun Y."/>
            <person name="Guo X."/>
            <person name="Huan P."/>
            <person name="Dong B."/>
            <person name="Zhang L."/>
            <person name="Hu X."/>
            <person name="Sun X."/>
            <person name="Wang J."/>
            <person name="Zhao C."/>
            <person name="Wang Y."/>
            <person name="Wang D."/>
            <person name="Huang X."/>
            <person name="Wang R."/>
            <person name="Lv J."/>
            <person name="Li Y."/>
            <person name="Zhang Z."/>
            <person name="Liu B."/>
            <person name="Lu W."/>
            <person name="Hui Y."/>
            <person name="Liang J."/>
            <person name="Zhou Z."/>
            <person name="Hou R."/>
            <person name="Li X."/>
            <person name="Liu Y."/>
            <person name="Li H."/>
            <person name="Ning X."/>
            <person name="Lin Y."/>
            <person name="Zhao L."/>
            <person name="Xing Q."/>
            <person name="Dou J."/>
            <person name="Li Y."/>
            <person name="Mao J."/>
            <person name="Guo H."/>
            <person name="Dou H."/>
            <person name="Li T."/>
            <person name="Mu C."/>
            <person name="Jiang W."/>
            <person name="Fu Q."/>
            <person name="Fu X."/>
            <person name="Miao Y."/>
            <person name="Liu J."/>
            <person name="Yu Q."/>
            <person name="Li R."/>
            <person name="Liao H."/>
            <person name="Li X."/>
            <person name="Kong Y."/>
            <person name="Jiang Z."/>
            <person name="Chourrout D."/>
            <person name="Li R."/>
            <person name="Bao Z."/>
        </authorList>
    </citation>
    <scope>NUCLEOTIDE SEQUENCE [LARGE SCALE GENOMIC DNA]</scope>
    <source>
        <strain evidence="2 3">PY_sf001</strain>
    </source>
</reference>
<keyword evidence="3" id="KW-1185">Reference proteome</keyword>
<dbReference type="OrthoDB" id="10350961at2759"/>
<proteinExistence type="predicted"/>
<protein>
    <submittedName>
        <fullName evidence="2">Uncharacterized protein</fullName>
    </submittedName>
</protein>
<dbReference type="AlphaFoldDB" id="A0A210PK15"/>
<organism evidence="2 3">
    <name type="scientific">Mizuhopecten yessoensis</name>
    <name type="common">Japanese scallop</name>
    <name type="synonym">Patinopecten yessoensis</name>
    <dbReference type="NCBI Taxonomy" id="6573"/>
    <lineage>
        <taxon>Eukaryota</taxon>
        <taxon>Metazoa</taxon>
        <taxon>Spiralia</taxon>
        <taxon>Lophotrochozoa</taxon>
        <taxon>Mollusca</taxon>
        <taxon>Bivalvia</taxon>
        <taxon>Autobranchia</taxon>
        <taxon>Pteriomorphia</taxon>
        <taxon>Pectinida</taxon>
        <taxon>Pectinoidea</taxon>
        <taxon>Pectinidae</taxon>
        <taxon>Mizuhopecten</taxon>
    </lineage>
</organism>
<evidence type="ECO:0000313" key="3">
    <source>
        <dbReference type="Proteomes" id="UP000242188"/>
    </source>
</evidence>
<sequence length="188" mass="21864">MELFHRASLLVVGVCLLLEEGRGAPTLENVTERFRVQLEQSIFRTFDEFAQFLRSYFTRQIATDWESGELSSPEENPSQILRRRRAILPLRFEDVEREYLIKQSLQLLGQFVGYVEYVNNDNETRSYLEEILREHGDMLKTMSVAQLTSYLGTLQRTMEDGVNGQHQMVVNGKVFSLDHISSWCCQFG</sequence>
<feature type="chain" id="PRO_5012012995" evidence="1">
    <location>
        <begin position="24"/>
        <end position="188"/>
    </location>
</feature>
<name>A0A210PK15_MIZYE</name>
<dbReference type="EMBL" id="NEDP02076229">
    <property type="protein sequence ID" value="OWF36839.1"/>
    <property type="molecule type" value="Genomic_DNA"/>
</dbReference>
<evidence type="ECO:0000313" key="2">
    <source>
        <dbReference type="EMBL" id="OWF36839.1"/>
    </source>
</evidence>